<evidence type="ECO:0000256" key="1">
    <source>
        <dbReference type="ARBA" id="ARBA00005773"/>
    </source>
</evidence>
<accession>A0A2G9T7Q1</accession>
<dbReference type="PANTHER" id="PTHR10686:SF18">
    <property type="entry name" value="IP11787P-RELATED"/>
    <property type="match status" value="1"/>
</dbReference>
<organism evidence="3 4">
    <name type="scientific">Teladorsagia circumcincta</name>
    <name type="common">Brown stomach worm</name>
    <name type="synonym">Ostertagia circumcincta</name>
    <dbReference type="NCBI Taxonomy" id="45464"/>
    <lineage>
        <taxon>Eukaryota</taxon>
        <taxon>Metazoa</taxon>
        <taxon>Ecdysozoa</taxon>
        <taxon>Nematoda</taxon>
        <taxon>Chromadorea</taxon>
        <taxon>Rhabditida</taxon>
        <taxon>Rhabditina</taxon>
        <taxon>Rhabditomorpha</taxon>
        <taxon>Strongyloidea</taxon>
        <taxon>Trichostrongylidae</taxon>
        <taxon>Teladorsagia</taxon>
    </lineage>
</organism>
<protein>
    <submittedName>
        <fullName evidence="3">Reduced folate carrier</fullName>
    </submittedName>
</protein>
<dbReference type="PANTHER" id="PTHR10686">
    <property type="entry name" value="FOLATE TRANSPORTER"/>
    <property type="match status" value="1"/>
</dbReference>
<evidence type="ECO:0000313" key="3">
    <source>
        <dbReference type="EMBL" id="PIO53420.1"/>
    </source>
</evidence>
<comment type="similarity">
    <text evidence="1">Belongs to the reduced folate carrier (RFC) transporter (TC 2.A.48) family.</text>
</comment>
<evidence type="ECO:0000313" key="4">
    <source>
        <dbReference type="Proteomes" id="UP000230423"/>
    </source>
</evidence>
<dbReference type="Pfam" id="PF01770">
    <property type="entry name" value="Folate_carrier"/>
    <property type="match status" value="1"/>
</dbReference>
<dbReference type="Proteomes" id="UP000230423">
    <property type="component" value="Unassembled WGS sequence"/>
</dbReference>
<keyword evidence="2" id="KW-0812">Transmembrane</keyword>
<gene>
    <name evidence="3" type="ORF">TELCIR_25245</name>
</gene>
<dbReference type="GO" id="GO:0005886">
    <property type="term" value="C:plasma membrane"/>
    <property type="evidence" value="ECO:0007669"/>
    <property type="project" value="TreeGrafter"/>
</dbReference>
<keyword evidence="4" id="KW-1185">Reference proteome</keyword>
<dbReference type="OrthoDB" id="18814at2759"/>
<keyword evidence="2" id="KW-0472">Membrane</keyword>
<feature type="transmembrane region" description="Helical" evidence="2">
    <location>
        <begin position="78"/>
        <end position="95"/>
    </location>
</feature>
<dbReference type="InterPro" id="IPR002666">
    <property type="entry name" value="Folate_carrier"/>
</dbReference>
<dbReference type="AlphaFoldDB" id="A0A2G9T7Q1"/>
<dbReference type="GO" id="GO:0090482">
    <property type="term" value="F:vitamin transmembrane transporter activity"/>
    <property type="evidence" value="ECO:0007669"/>
    <property type="project" value="InterPro"/>
</dbReference>
<reference evidence="3 4" key="1">
    <citation type="submission" date="2015-09" db="EMBL/GenBank/DDBJ databases">
        <title>Draft genome of the parasitic nematode Teladorsagia circumcincta isolate WARC Sus (inbred).</title>
        <authorList>
            <person name="Mitreva M."/>
        </authorList>
    </citation>
    <scope>NUCLEOTIDE SEQUENCE [LARGE SCALE GENOMIC DNA]</scope>
    <source>
        <strain evidence="3 4">S</strain>
    </source>
</reference>
<dbReference type="EMBL" id="KZ413214">
    <property type="protein sequence ID" value="PIO53420.1"/>
    <property type="molecule type" value="Genomic_DNA"/>
</dbReference>
<feature type="transmembrane region" description="Helical" evidence="2">
    <location>
        <begin position="48"/>
        <end position="69"/>
    </location>
</feature>
<feature type="transmembrane region" description="Helical" evidence="2">
    <location>
        <begin position="101"/>
        <end position="119"/>
    </location>
</feature>
<proteinExistence type="inferred from homology"/>
<keyword evidence="2" id="KW-1133">Transmembrane helix</keyword>
<name>A0A2G9T7Q1_TELCI</name>
<evidence type="ECO:0000256" key="2">
    <source>
        <dbReference type="SAM" id="Phobius"/>
    </source>
</evidence>
<feature type="non-terminal residue" evidence="3">
    <location>
        <position position="129"/>
    </location>
</feature>
<sequence>MRWQVTTFILCTFGFLKEFRPTEPYLYQYEHETLNISEKVLNAEVYPIWTYSYLIALIPVFLLTDLVLYKPMIVFESLSYIVVWSLLVFCGSVFAQQMVELFYGWATATEIAYFAYIYVKVSREHFRKR</sequence>